<dbReference type="SUPFAM" id="SSF51905">
    <property type="entry name" value="FAD/NAD(P)-binding domain"/>
    <property type="match status" value="1"/>
</dbReference>
<dbReference type="InterPro" id="IPR050641">
    <property type="entry name" value="RIFMO-like"/>
</dbReference>
<evidence type="ECO:0000313" key="6">
    <source>
        <dbReference type="Proteomes" id="UP001597063"/>
    </source>
</evidence>
<accession>A0ABW2XC28</accession>
<sequence>MPPDANASVVICGGGPVGLMLAVELRTHGVGVTVLERLADVDRRVKAGAIHGRAAEMLDRRGLTERVRDVQHEFLAKMPGRGGAGGRPMPRGHFAGLWELRESGYPSAPTAFVPQDRLEEILAERATELGADVRREHALADYVQDSEGVTVTVDGPSGQYELPASHLVGADGGRSLVRKLGGFAFPGTEGIITGYQALVELDDPEFSPRGWTRHPGGLMVNGPAPGRILMVEFDGPPPDRDAPVTLDELQAAARRITGTGVTLTSASSRTRFTDNARLADSYRSGRVLLAGDAAHVHSPFGGQGLLLGLGDAANLGWKLALVARGGAPDALLDTYTAERRPVAAQVLDNTRAQVALLRPGPHVDALRDIVTRLLRHDDANRDLTDMITGAAVRYDLGSGQDLVGRAYAPDLTVRTATGDEPRLAELQRSGRGLLIAADKPQAHTAAPWAGRVDIVTGDCDLAPGSSILIRPDGFVAWTSDDAEPLEDVLTRWFGTR</sequence>
<dbReference type="Gene3D" id="3.50.50.60">
    <property type="entry name" value="FAD/NAD(P)-binding domain"/>
    <property type="match status" value="2"/>
</dbReference>
<keyword evidence="3" id="KW-0274">FAD</keyword>
<feature type="domain" description="FAD-binding" evidence="4">
    <location>
        <begin position="7"/>
        <end position="350"/>
    </location>
</feature>
<dbReference type="PRINTS" id="PR00420">
    <property type="entry name" value="RNGMNOXGNASE"/>
</dbReference>
<keyword evidence="6" id="KW-1185">Reference proteome</keyword>
<dbReference type="Pfam" id="PF01494">
    <property type="entry name" value="FAD_binding_3"/>
    <property type="match status" value="1"/>
</dbReference>
<evidence type="ECO:0000259" key="4">
    <source>
        <dbReference type="Pfam" id="PF01494"/>
    </source>
</evidence>
<dbReference type="PANTHER" id="PTHR43004:SF19">
    <property type="entry name" value="BINDING MONOOXYGENASE, PUTATIVE (JCVI)-RELATED"/>
    <property type="match status" value="1"/>
</dbReference>
<proteinExistence type="predicted"/>
<dbReference type="GO" id="GO:0004497">
    <property type="term" value="F:monooxygenase activity"/>
    <property type="evidence" value="ECO:0007669"/>
    <property type="project" value="UniProtKB-KW"/>
</dbReference>
<dbReference type="Gene3D" id="3.40.30.120">
    <property type="match status" value="1"/>
</dbReference>
<gene>
    <name evidence="5" type="ORF">ACFQZM_05730</name>
</gene>
<dbReference type="EMBL" id="JBHTGP010000003">
    <property type="protein sequence ID" value="MFD0683988.1"/>
    <property type="molecule type" value="Genomic_DNA"/>
</dbReference>
<dbReference type="InterPro" id="IPR002938">
    <property type="entry name" value="FAD-bd"/>
</dbReference>
<comment type="cofactor">
    <cofactor evidence="1">
        <name>FAD</name>
        <dbReference type="ChEBI" id="CHEBI:57692"/>
    </cofactor>
</comment>
<keyword evidence="5" id="KW-0560">Oxidoreductase</keyword>
<dbReference type="Proteomes" id="UP001597063">
    <property type="component" value="Unassembled WGS sequence"/>
</dbReference>
<protein>
    <submittedName>
        <fullName evidence="5">FAD-dependent monooxygenase</fullName>
    </submittedName>
</protein>
<keyword evidence="5" id="KW-0503">Monooxygenase</keyword>
<organism evidence="5 6">
    <name type="scientific">Actinomadura fibrosa</name>
    <dbReference type="NCBI Taxonomy" id="111802"/>
    <lineage>
        <taxon>Bacteria</taxon>
        <taxon>Bacillati</taxon>
        <taxon>Actinomycetota</taxon>
        <taxon>Actinomycetes</taxon>
        <taxon>Streptosporangiales</taxon>
        <taxon>Thermomonosporaceae</taxon>
        <taxon>Actinomadura</taxon>
    </lineage>
</organism>
<dbReference type="InterPro" id="IPR036188">
    <property type="entry name" value="FAD/NAD-bd_sf"/>
</dbReference>
<evidence type="ECO:0000313" key="5">
    <source>
        <dbReference type="EMBL" id="MFD0683988.1"/>
    </source>
</evidence>
<evidence type="ECO:0000256" key="1">
    <source>
        <dbReference type="ARBA" id="ARBA00001974"/>
    </source>
</evidence>
<evidence type="ECO:0000256" key="3">
    <source>
        <dbReference type="ARBA" id="ARBA00022827"/>
    </source>
</evidence>
<dbReference type="RefSeq" id="WP_131754944.1">
    <property type="nucleotide sequence ID" value="NZ_CAACUY010000002.1"/>
</dbReference>
<keyword evidence="2" id="KW-0285">Flavoprotein</keyword>
<comment type="caution">
    <text evidence="5">The sequence shown here is derived from an EMBL/GenBank/DDBJ whole genome shotgun (WGS) entry which is preliminary data.</text>
</comment>
<dbReference type="Pfam" id="PF21274">
    <property type="entry name" value="Rng_hyd_C"/>
    <property type="match status" value="1"/>
</dbReference>
<dbReference type="PANTHER" id="PTHR43004">
    <property type="entry name" value="TRK SYSTEM POTASSIUM UPTAKE PROTEIN"/>
    <property type="match status" value="1"/>
</dbReference>
<evidence type="ECO:0000256" key="2">
    <source>
        <dbReference type="ARBA" id="ARBA00022630"/>
    </source>
</evidence>
<reference evidence="6" key="1">
    <citation type="journal article" date="2019" name="Int. J. Syst. Evol. Microbiol.">
        <title>The Global Catalogue of Microorganisms (GCM) 10K type strain sequencing project: providing services to taxonomists for standard genome sequencing and annotation.</title>
        <authorList>
            <consortium name="The Broad Institute Genomics Platform"/>
            <consortium name="The Broad Institute Genome Sequencing Center for Infectious Disease"/>
            <person name="Wu L."/>
            <person name="Ma J."/>
        </authorList>
    </citation>
    <scope>NUCLEOTIDE SEQUENCE [LARGE SCALE GENOMIC DNA]</scope>
    <source>
        <strain evidence="6">JCM 9371</strain>
    </source>
</reference>
<name>A0ABW2XC28_9ACTN</name>
<dbReference type="Gene3D" id="3.30.70.2450">
    <property type="match status" value="1"/>
</dbReference>